<dbReference type="PROSITE" id="PS50174">
    <property type="entry name" value="G_PATCH"/>
    <property type="match status" value="1"/>
</dbReference>
<dbReference type="SMART" id="SM00443">
    <property type="entry name" value="G_patch"/>
    <property type="match status" value="1"/>
</dbReference>
<evidence type="ECO:0000256" key="2">
    <source>
        <dbReference type="SAM" id="MobiDB-lite"/>
    </source>
</evidence>
<accession>A0AAD4R6Y1</accession>
<sequence length="227" mass="25396">MMASTSSNFYGSIGQQTPQDAPQCNDFWERYSRNQVHSRANYSTDLRGQRILKSRNVQRGSPRLWEVYERPVWAKKNSLKQGAPVKSDIGLRMMQKMGWKPGEGLGKDNNGPLEPLLLDTKMDRKGLRTTADSNNRAILQNGKNPVSIVMEYCQKNRISIPDFIYSESSNTSNGKTFLCKTTFNNACYEPSQPSASKKAAKVETCKLLVNILGLNTSSASAGNWDKC</sequence>
<proteinExistence type="predicted"/>
<evidence type="ECO:0000256" key="1">
    <source>
        <dbReference type="PROSITE-ProRule" id="PRU00266"/>
    </source>
</evidence>
<gene>
    <name evidence="5" type="ORF">DdX_00082</name>
</gene>
<dbReference type="GO" id="GO:0051726">
    <property type="term" value="P:regulation of cell cycle"/>
    <property type="evidence" value="ECO:0007669"/>
    <property type="project" value="InterPro"/>
</dbReference>
<name>A0AAD4R6Y1_9BILA</name>
<protein>
    <submittedName>
        <fullName evidence="5">G-patch domain-containing protein</fullName>
    </submittedName>
</protein>
<organism evidence="5 6">
    <name type="scientific">Ditylenchus destructor</name>
    <dbReference type="NCBI Taxonomy" id="166010"/>
    <lineage>
        <taxon>Eukaryota</taxon>
        <taxon>Metazoa</taxon>
        <taxon>Ecdysozoa</taxon>
        <taxon>Nematoda</taxon>
        <taxon>Chromadorea</taxon>
        <taxon>Rhabditida</taxon>
        <taxon>Tylenchina</taxon>
        <taxon>Tylenchomorpha</taxon>
        <taxon>Sphaerularioidea</taxon>
        <taxon>Anguinidae</taxon>
        <taxon>Anguininae</taxon>
        <taxon>Ditylenchus</taxon>
    </lineage>
</organism>
<keyword evidence="1" id="KW-0694">RNA-binding</keyword>
<dbReference type="PANTHER" id="PTHR46528:SF1">
    <property type="entry name" value="PROTEIN SON"/>
    <property type="match status" value="1"/>
</dbReference>
<dbReference type="PANTHER" id="PTHR46528">
    <property type="entry name" value="PROTEIN SON"/>
    <property type="match status" value="1"/>
</dbReference>
<dbReference type="InterPro" id="IPR014720">
    <property type="entry name" value="dsRBD_dom"/>
</dbReference>
<evidence type="ECO:0000313" key="5">
    <source>
        <dbReference type="EMBL" id="KAI1727939.1"/>
    </source>
</evidence>
<dbReference type="EMBL" id="JAKKPZ010000001">
    <property type="protein sequence ID" value="KAI1727939.1"/>
    <property type="molecule type" value="Genomic_DNA"/>
</dbReference>
<dbReference type="InterPro" id="IPR000467">
    <property type="entry name" value="G_patch_dom"/>
</dbReference>
<dbReference type="GO" id="GO:0003723">
    <property type="term" value="F:RNA binding"/>
    <property type="evidence" value="ECO:0007669"/>
    <property type="project" value="UniProtKB-UniRule"/>
</dbReference>
<reference evidence="5" key="1">
    <citation type="submission" date="2022-01" db="EMBL/GenBank/DDBJ databases">
        <title>Genome Sequence Resource for Two Populations of Ditylenchus destructor, the Migratory Endoparasitic Phytonematode.</title>
        <authorList>
            <person name="Zhang H."/>
            <person name="Lin R."/>
            <person name="Xie B."/>
        </authorList>
    </citation>
    <scope>NUCLEOTIDE SEQUENCE</scope>
    <source>
        <strain evidence="5">BazhouSP</strain>
    </source>
</reference>
<feature type="domain" description="DRBM" evidence="3">
    <location>
        <begin position="144"/>
        <end position="214"/>
    </location>
</feature>
<dbReference type="Pfam" id="PF01585">
    <property type="entry name" value="G-patch"/>
    <property type="match status" value="1"/>
</dbReference>
<evidence type="ECO:0000313" key="6">
    <source>
        <dbReference type="Proteomes" id="UP001201812"/>
    </source>
</evidence>
<feature type="domain" description="G-patch" evidence="4">
    <location>
        <begin position="86"/>
        <end position="132"/>
    </location>
</feature>
<dbReference type="GO" id="GO:0048024">
    <property type="term" value="P:regulation of mRNA splicing, via spliceosome"/>
    <property type="evidence" value="ECO:0007669"/>
    <property type="project" value="TreeGrafter"/>
</dbReference>
<evidence type="ECO:0000259" key="3">
    <source>
        <dbReference type="PROSITE" id="PS50137"/>
    </source>
</evidence>
<dbReference type="Gene3D" id="3.30.160.20">
    <property type="match status" value="1"/>
</dbReference>
<dbReference type="AlphaFoldDB" id="A0AAD4R6Y1"/>
<dbReference type="InterPro" id="IPR032922">
    <property type="entry name" value="SON"/>
</dbReference>
<comment type="caution">
    <text evidence="5">The sequence shown here is derived from an EMBL/GenBank/DDBJ whole genome shotgun (WGS) entry which is preliminary data.</text>
</comment>
<dbReference type="Proteomes" id="UP001201812">
    <property type="component" value="Unassembled WGS sequence"/>
</dbReference>
<dbReference type="PROSITE" id="PS50137">
    <property type="entry name" value="DS_RBD"/>
    <property type="match status" value="1"/>
</dbReference>
<evidence type="ECO:0000259" key="4">
    <source>
        <dbReference type="PROSITE" id="PS50174"/>
    </source>
</evidence>
<feature type="compositionally biased region" description="Polar residues" evidence="2">
    <location>
        <begin position="1"/>
        <end position="22"/>
    </location>
</feature>
<dbReference type="Pfam" id="PF00035">
    <property type="entry name" value="dsrm"/>
    <property type="match status" value="1"/>
</dbReference>
<feature type="region of interest" description="Disordered" evidence="2">
    <location>
        <begin position="1"/>
        <end position="24"/>
    </location>
</feature>
<keyword evidence="6" id="KW-1185">Reference proteome</keyword>
<dbReference type="SUPFAM" id="SSF54768">
    <property type="entry name" value="dsRNA-binding domain-like"/>
    <property type="match status" value="1"/>
</dbReference>